<feature type="non-terminal residue" evidence="2">
    <location>
        <position position="1"/>
    </location>
</feature>
<dbReference type="EMBL" id="CAUYUJ010004780">
    <property type="protein sequence ID" value="CAK0810956.1"/>
    <property type="molecule type" value="Genomic_DNA"/>
</dbReference>
<name>A0ABN9R079_9DINO</name>
<protein>
    <submittedName>
        <fullName evidence="2">Uncharacterized protein</fullName>
    </submittedName>
</protein>
<proteinExistence type="predicted"/>
<dbReference type="Proteomes" id="UP001189429">
    <property type="component" value="Unassembled WGS sequence"/>
</dbReference>
<feature type="region of interest" description="Disordered" evidence="1">
    <location>
        <begin position="48"/>
        <end position="71"/>
    </location>
</feature>
<keyword evidence="3" id="KW-1185">Reference proteome</keyword>
<gene>
    <name evidence="2" type="ORF">PCOR1329_LOCUS15730</name>
</gene>
<sequence length="71" mass="7325">EKKNKEISAGTELLLSFNGSQAPRDGSGLKVEIGGKIYSATVVASEFDAFQTPSPTPRADDDRSEAPGGGA</sequence>
<reference evidence="2" key="1">
    <citation type="submission" date="2023-10" db="EMBL/GenBank/DDBJ databases">
        <authorList>
            <person name="Chen Y."/>
            <person name="Shah S."/>
            <person name="Dougan E. K."/>
            <person name="Thang M."/>
            <person name="Chan C."/>
        </authorList>
    </citation>
    <scope>NUCLEOTIDE SEQUENCE [LARGE SCALE GENOMIC DNA]</scope>
</reference>
<evidence type="ECO:0000256" key="1">
    <source>
        <dbReference type="SAM" id="MobiDB-lite"/>
    </source>
</evidence>
<comment type="caution">
    <text evidence="2">The sequence shown here is derived from an EMBL/GenBank/DDBJ whole genome shotgun (WGS) entry which is preliminary data.</text>
</comment>
<evidence type="ECO:0000313" key="3">
    <source>
        <dbReference type="Proteomes" id="UP001189429"/>
    </source>
</evidence>
<accession>A0ABN9R079</accession>
<evidence type="ECO:0000313" key="2">
    <source>
        <dbReference type="EMBL" id="CAK0810956.1"/>
    </source>
</evidence>
<organism evidence="2 3">
    <name type="scientific">Prorocentrum cordatum</name>
    <dbReference type="NCBI Taxonomy" id="2364126"/>
    <lineage>
        <taxon>Eukaryota</taxon>
        <taxon>Sar</taxon>
        <taxon>Alveolata</taxon>
        <taxon>Dinophyceae</taxon>
        <taxon>Prorocentrales</taxon>
        <taxon>Prorocentraceae</taxon>
        <taxon>Prorocentrum</taxon>
    </lineage>
</organism>